<feature type="region of interest" description="Disordered" evidence="1">
    <location>
        <begin position="381"/>
        <end position="407"/>
    </location>
</feature>
<dbReference type="EMBL" id="FOYR01000002">
    <property type="protein sequence ID" value="SFR61734.1"/>
    <property type="molecule type" value="Genomic_DNA"/>
</dbReference>
<dbReference type="Proteomes" id="UP000198877">
    <property type="component" value="Unassembled WGS sequence"/>
</dbReference>
<name>A0A1I6I522_9MICO</name>
<reference evidence="4" key="1">
    <citation type="submission" date="2016-10" db="EMBL/GenBank/DDBJ databases">
        <authorList>
            <person name="Varghese N."/>
            <person name="Submissions S."/>
        </authorList>
    </citation>
    <scope>NUCLEOTIDE SEQUENCE [LARGE SCALE GENOMIC DNA]</scope>
    <source>
        <strain evidence="4">CL127</strain>
    </source>
</reference>
<feature type="region of interest" description="Disordered" evidence="1">
    <location>
        <begin position="1"/>
        <end position="118"/>
    </location>
</feature>
<feature type="compositionally biased region" description="Low complexity" evidence="1">
    <location>
        <begin position="64"/>
        <end position="102"/>
    </location>
</feature>
<feature type="compositionally biased region" description="Low complexity" evidence="1">
    <location>
        <begin position="381"/>
        <end position="397"/>
    </location>
</feature>
<evidence type="ECO:0000313" key="4">
    <source>
        <dbReference type="Proteomes" id="UP000198877"/>
    </source>
</evidence>
<evidence type="ECO:0000256" key="2">
    <source>
        <dbReference type="SAM" id="Phobius"/>
    </source>
</evidence>
<feature type="transmembrane region" description="Helical" evidence="2">
    <location>
        <begin position="216"/>
        <end position="236"/>
    </location>
</feature>
<keyword evidence="2" id="KW-0472">Membrane</keyword>
<feature type="region of interest" description="Disordered" evidence="1">
    <location>
        <begin position="524"/>
        <end position="626"/>
    </location>
</feature>
<sequence length="626" mass="65046">MDSQGRIAFDVDGQNDPANPADPTAEDPFIFVRDYTPAGSDPAAAEAETAPVEPVVPPRPPVPEAATSAAPEPAEAAPETPASAPADAEAVFAAAEAPVAPSRPVKPPKQPKAPREPRPQGWFWRRLAILGGADGAILDRVPSEQPRFVQMFFVLAGTALVSALSMLFALTTGVQVLVWIAVPLAVVWALLIFNLDRFLTSTMRSTRSVWRLLGLALPRVLMAAIIGFVVAEPIVLQAFHNDIAREVTATNLVQAQSDQKAVATGPEKKALDAASQRLADLQNQASTGIVKGTSSDSASQKAAQDTVAKVTAQMADQQKVIDQARALYQCELTGQGAGTVPGCTGVQGDGASSTAAKSQLDQAQQTYDALAAQLRQANADLESADSSSKSATSASEAQNRQQAKDQIPTAEQAYKTALDAYNARAADVAGTNAGAVGLLSQISALDRLSAKEPVLGFAHWLIAALFFMIELLPVIVKVLTSWGDPSLYEKAEAIAKQVELDRVTSKGYRDRAAIIAEEARHRAFADAHEAETASAAAHTSESPTPAEPPTSAESPTPAESSAPSDLAATPAQVAAEPHRAQGAVSSGAASWPVPAHPGVASAHPAPGSARPAPGSAHPTSPETARV</sequence>
<evidence type="ECO:0000313" key="3">
    <source>
        <dbReference type="EMBL" id="SFR61734.1"/>
    </source>
</evidence>
<feature type="transmembrane region" description="Helical" evidence="2">
    <location>
        <begin position="148"/>
        <end position="170"/>
    </location>
</feature>
<feature type="compositionally biased region" description="Low complexity" evidence="1">
    <location>
        <begin position="532"/>
        <end position="564"/>
    </location>
</feature>
<organism evidence="3 4">
    <name type="scientific">Microbacterium azadirachtae</name>
    <dbReference type="NCBI Taxonomy" id="582680"/>
    <lineage>
        <taxon>Bacteria</taxon>
        <taxon>Bacillati</taxon>
        <taxon>Actinomycetota</taxon>
        <taxon>Actinomycetes</taxon>
        <taxon>Micrococcales</taxon>
        <taxon>Microbacteriaceae</taxon>
        <taxon>Microbacterium</taxon>
    </lineage>
</organism>
<feature type="compositionally biased region" description="Low complexity" evidence="1">
    <location>
        <begin position="42"/>
        <end position="53"/>
    </location>
</feature>
<feature type="compositionally biased region" description="Low complexity" evidence="1">
    <location>
        <begin position="600"/>
        <end position="618"/>
    </location>
</feature>
<keyword evidence="2" id="KW-0812">Transmembrane</keyword>
<dbReference type="Pfam" id="PF14362">
    <property type="entry name" value="DUF4407"/>
    <property type="match status" value="1"/>
</dbReference>
<feature type="compositionally biased region" description="Pro residues" evidence="1">
    <location>
        <begin position="54"/>
        <end position="63"/>
    </location>
</feature>
<evidence type="ECO:0000256" key="1">
    <source>
        <dbReference type="SAM" id="MobiDB-lite"/>
    </source>
</evidence>
<dbReference type="AlphaFoldDB" id="A0A1I6I522"/>
<evidence type="ECO:0008006" key="5">
    <source>
        <dbReference type="Google" id="ProtNLM"/>
    </source>
</evidence>
<protein>
    <recommendedName>
        <fullName evidence="5">DUF4407 domain-containing protein</fullName>
    </recommendedName>
</protein>
<proteinExistence type="predicted"/>
<accession>A0A1I6I522</accession>
<feature type="transmembrane region" description="Helical" evidence="2">
    <location>
        <begin position="176"/>
        <end position="195"/>
    </location>
</feature>
<keyword evidence="2" id="KW-1133">Transmembrane helix</keyword>
<gene>
    <name evidence="3" type="ORF">SAMN04488591_2431</name>
</gene>
<dbReference type="InterPro" id="IPR025519">
    <property type="entry name" value="DUF4407"/>
</dbReference>